<dbReference type="AlphaFoldDB" id="A0A6A4GY32"/>
<keyword evidence="4" id="KW-1185">Reference proteome</keyword>
<dbReference type="OrthoDB" id="9451547at2759"/>
<gene>
    <name evidence="3" type="ORF">BT96DRAFT_345755</name>
</gene>
<feature type="signal peptide" evidence="2">
    <location>
        <begin position="1"/>
        <end position="15"/>
    </location>
</feature>
<keyword evidence="1" id="KW-1133">Transmembrane helix</keyword>
<evidence type="ECO:0000313" key="3">
    <source>
        <dbReference type="EMBL" id="KAE9390353.1"/>
    </source>
</evidence>
<keyword evidence="1" id="KW-0472">Membrane</keyword>
<sequence length="210" mass="23074">MLIFVLLSLIRTCISLPTPSPSDSLSPGVPTRTTPGIIWSCLTTIFACTWTAVHPNVPAYNASHSRLLGNRVKILVVALIAPELIVIWAASQLFYSKRAIKRLRRFSPCSDWTMTHGMFLVMGGFMLTDPSGKHLGVLLDNNLESLMLRKLISFPKISSSGIMDKSKADALAKTLALVQTIWFIAQVISRAVQHLPITELELTTIAFALS</sequence>
<organism evidence="3 4">
    <name type="scientific">Gymnopus androsaceus JB14</name>
    <dbReference type="NCBI Taxonomy" id="1447944"/>
    <lineage>
        <taxon>Eukaryota</taxon>
        <taxon>Fungi</taxon>
        <taxon>Dikarya</taxon>
        <taxon>Basidiomycota</taxon>
        <taxon>Agaricomycotina</taxon>
        <taxon>Agaricomycetes</taxon>
        <taxon>Agaricomycetidae</taxon>
        <taxon>Agaricales</taxon>
        <taxon>Marasmiineae</taxon>
        <taxon>Omphalotaceae</taxon>
        <taxon>Gymnopus</taxon>
    </lineage>
</organism>
<evidence type="ECO:0000256" key="2">
    <source>
        <dbReference type="SAM" id="SignalP"/>
    </source>
</evidence>
<dbReference type="PANTHER" id="PTHR35043">
    <property type="entry name" value="TRANSCRIPTION FACTOR DOMAIN-CONTAINING PROTEIN"/>
    <property type="match status" value="1"/>
</dbReference>
<protein>
    <submittedName>
        <fullName evidence="3">Uncharacterized protein</fullName>
    </submittedName>
</protein>
<dbReference type="PANTHER" id="PTHR35043:SF7">
    <property type="entry name" value="TRANSCRIPTION FACTOR DOMAIN-CONTAINING PROTEIN"/>
    <property type="match status" value="1"/>
</dbReference>
<keyword evidence="1" id="KW-0812">Transmembrane</keyword>
<name>A0A6A4GY32_9AGAR</name>
<reference evidence="3" key="1">
    <citation type="journal article" date="2019" name="Environ. Microbiol.">
        <title>Fungal ecological strategies reflected in gene transcription - a case study of two litter decomposers.</title>
        <authorList>
            <person name="Barbi F."/>
            <person name="Kohler A."/>
            <person name="Barry K."/>
            <person name="Baskaran P."/>
            <person name="Daum C."/>
            <person name="Fauchery L."/>
            <person name="Ihrmark K."/>
            <person name="Kuo A."/>
            <person name="LaButti K."/>
            <person name="Lipzen A."/>
            <person name="Morin E."/>
            <person name="Grigoriev I.V."/>
            <person name="Henrissat B."/>
            <person name="Lindahl B."/>
            <person name="Martin F."/>
        </authorList>
    </citation>
    <scope>NUCLEOTIDE SEQUENCE</scope>
    <source>
        <strain evidence="3">JB14</strain>
    </source>
</reference>
<accession>A0A6A4GY32</accession>
<proteinExistence type="predicted"/>
<feature type="transmembrane region" description="Helical" evidence="1">
    <location>
        <begin position="74"/>
        <end position="95"/>
    </location>
</feature>
<evidence type="ECO:0000313" key="4">
    <source>
        <dbReference type="Proteomes" id="UP000799118"/>
    </source>
</evidence>
<dbReference type="EMBL" id="ML769661">
    <property type="protein sequence ID" value="KAE9390353.1"/>
    <property type="molecule type" value="Genomic_DNA"/>
</dbReference>
<dbReference type="Proteomes" id="UP000799118">
    <property type="component" value="Unassembled WGS sequence"/>
</dbReference>
<evidence type="ECO:0000256" key="1">
    <source>
        <dbReference type="SAM" id="Phobius"/>
    </source>
</evidence>
<feature type="chain" id="PRO_5025652281" evidence="2">
    <location>
        <begin position="16"/>
        <end position="210"/>
    </location>
</feature>
<keyword evidence="2" id="KW-0732">Signal</keyword>